<dbReference type="Proteomes" id="UP000199344">
    <property type="component" value="Unassembled WGS sequence"/>
</dbReference>
<reference evidence="2 3" key="1">
    <citation type="submission" date="2016-10" db="EMBL/GenBank/DDBJ databases">
        <authorList>
            <person name="de Groot N.N."/>
        </authorList>
    </citation>
    <scope>NUCLEOTIDE SEQUENCE [LARGE SCALE GENOMIC DNA]</scope>
    <source>
        <strain evidence="2 3">DSM 22220</strain>
    </source>
</reference>
<dbReference type="OrthoDB" id="7873197at2"/>
<evidence type="ECO:0008006" key="4">
    <source>
        <dbReference type="Google" id="ProtNLM"/>
    </source>
</evidence>
<name>A0A1G7EWQ7_9RHOB</name>
<protein>
    <recommendedName>
        <fullName evidence="4">Permease</fullName>
    </recommendedName>
</protein>
<evidence type="ECO:0000256" key="1">
    <source>
        <dbReference type="SAM" id="MobiDB-lite"/>
    </source>
</evidence>
<evidence type="ECO:0000313" key="3">
    <source>
        <dbReference type="Proteomes" id="UP000199344"/>
    </source>
</evidence>
<dbReference type="AlphaFoldDB" id="A0A1G7EWQ7"/>
<evidence type="ECO:0000313" key="2">
    <source>
        <dbReference type="EMBL" id="SDE68108.1"/>
    </source>
</evidence>
<organism evidence="2 3">
    <name type="scientific">Paracoccus isoporae</name>
    <dbReference type="NCBI Taxonomy" id="591205"/>
    <lineage>
        <taxon>Bacteria</taxon>
        <taxon>Pseudomonadati</taxon>
        <taxon>Pseudomonadota</taxon>
        <taxon>Alphaproteobacteria</taxon>
        <taxon>Rhodobacterales</taxon>
        <taxon>Paracoccaceae</taxon>
        <taxon>Paracoccus</taxon>
    </lineage>
</organism>
<accession>A0A1G7EWQ7</accession>
<sequence>MTVNFGPGTFDPGTEQPEGPFQPRSAMDDIEIAGQLFRGCAEDLTLLRQRLRAGEMGELKDAVRTARELRSATQLMLEERNKVEKLRKEAAGAVGDGQFDLDAARDEIGRRLACLRRAAGG</sequence>
<dbReference type="STRING" id="591205.SAMN05421538_109103"/>
<proteinExistence type="predicted"/>
<gene>
    <name evidence="2" type="ORF">SAMN05421538_109103</name>
</gene>
<feature type="region of interest" description="Disordered" evidence="1">
    <location>
        <begin position="1"/>
        <end position="27"/>
    </location>
</feature>
<keyword evidence="3" id="KW-1185">Reference proteome</keyword>
<dbReference type="EMBL" id="FNAH01000009">
    <property type="protein sequence ID" value="SDE68108.1"/>
    <property type="molecule type" value="Genomic_DNA"/>
</dbReference>